<dbReference type="EMBL" id="MGEJ01000014">
    <property type="protein sequence ID" value="OGL80112.1"/>
    <property type="molecule type" value="Genomic_DNA"/>
</dbReference>
<dbReference type="AlphaFoldDB" id="A0A1F7UPB2"/>
<dbReference type="Gene3D" id="2.60.40.1120">
    <property type="entry name" value="Carboxypeptidase-like, regulatory domain"/>
    <property type="match status" value="1"/>
</dbReference>
<feature type="chain" id="PRO_5009533102" description="Carboxypeptidase regulatory-like domain-containing protein" evidence="1">
    <location>
        <begin position="24"/>
        <end position="292"/>
    </location>
</feature>
<dbReference type="STRING" id="1802401.A3B21_01920"/>
<name>A0A1F7UPB2_9BACT</name>
<reference evidence="2 3" key="1">
    <citation type="journal article" date="2016" name="Nat. Commun.">
        <title>Thousands of microbial genomes shed light on interconnected biogeochemical processes in an aquifer system.</title>
        <authorList>
            <person name="Anantharaman K."/>
            <person name="Brown C.T."/>
            <person name="Hug L.A."/>
            <person name="Sharon I."/>
            <person name="Castelle C.J."/>
            <person name="Probst A.J."/>
            <person name="Thomas B.C."/>
            <person name="Singh A."/>
            <person name="Wilkins M.J."/>
            <person name="Karaoz U."/>
            <person name="Brodie E.L."/>
            <person name="Williams K.H."/>
            <person name="Hubbard S.S."/>
            <person name="Banfield J.F."/>
        </authorList>
    </citation>
    <scope>NUCLEOTIDE SEQUENCE [LARGE SCALE GENOMIC DNA]</scope>
</reference>
<dbReference type="Proteomes" id="UP000176897">
    <property type="component" value="Unassembled WGS sequence"/>
</dbReference>
<organism evidence="2 3">
    <name type="scientific">Candidatus Uhrbacteria bacterium RIFCSPLOWO2_01_FULL_47_24</name>
    <dbReference type="NCBI Taxonomy" id="1802401"/>
    <lineage>
        <taxon>Bacteria</taxon>
        <taxon>Candidatus Uhriibacteriota</taxon>
    </lineage>
</organism>
<evidence type="ECO:0000313" key="2">
    <source>
        <dbReference type="EMBL" id="OGL80112.1"/>
    </source>
</evidence>
<evidence type="ECO:0008006" key="4">
    <source>
        <dbReference type="Google" id="ProtNLM"/>
    </source>
</evidence>
<proteinExistence type="predicted"/>
<protein>
    <recommendedName>
        <fullName evidence="4">Carboxypeptidase regulatory-like domain-containing protein</fullName>
    </recommendedName>
</protein>
<feature type="signal peptide" evidence="1">
    <location>
        <begin position="1"/>
        <end position="23"/>
    </location>
</feature>
<evidence type="ECO:0000313" key="3">
    <source>
        <dbReference type="Proteomes" id="UP000176897"/>
    </source>
</evidence>
<keyword evidence="1" id="KW-0732">Signal</keyword>
<dbReference type="SUPFAM" id="SSF49478">
    <property type="entry name" value="Cna protein B-type domain"/>
    <property type="match status" value="1"/>
</dbReference>
<evidence type="ECO:0000256" key="1">
    <source>
        <dbReference type="SAM" id="SignalP"/>
    </source>
</evidence>
<gene>
    <name evidence="2" type="ORF">A3B21_01920</name>
</gene>
<accession>A0A1F7UPB2</accession>
<comment type="caution">
    <text evidence="2">The sequence shown here is derived from an EMBL/GenBank/DDBJ whole genome shotgun (WGS) entry which is preliminary data.</text>
</comment>
<sequence length="292" mass="32510">MRLLYFFIFFAALLLFGAQCASAPVSEISAPSDNISSPEDISAPVADIETLPVPSVAEPQPTNATNFSSPQPIIQRSRANDVILFGYVRDSKTNQPFANAFVNLYFEEEYLSRISVPLRTDASGRYELKQLPSNDPFPYPSGRYTIWAAPPNELELERVNYQTYSAEGVVIDASKTQQFDILIFNTTMTEPMPDAIFYGHVTDAASGAPIPDPMVYVYLKNKIGNIRADANAGGFYQFVASNSAHRTITQSQIDFFWIAPPPSLANQYQILNQPFTADMAGKREIDFYLEPK</sequence>